<keyword evidence="10 13" id="KW-0186">Copper</keyword>
<keyword evidence="6 13" id="KW-0964">Secreted</keyword>
<sequence>MMMGRFQFLLACALALLSSSITSAETVEHFFHVQNLTVQRLCHEQVITTVNGTLPGPVISVREGDDLVIHVVNQSPYNITIHWHGVFQLLSAWADGPSYVTQCPIRPGQTYAYRFKITGQEGTLWWHAHVSWLRATVYGALIIKPRFGNFYQFPSPYEEFPILLGEYWDANVVDVENQGLATGAAPNISDAFTINGQPGDLYPCSQTGTYKLEVIQGKTYMLRIINAALNNQLFFKIANHKMKVVAIDAAYTAPYVTDVIVLSPGQTTDVLFTADQPVGSYYMAARPYITAQGIPFDNTTASGIIVYRDAKSLATPIMPALPAFNDTPTAYKFYSNLTGFPLGPHWVPVPRQVDEHMFITFGINLAPCGEGSAACAGPFGQRLSASMNNESFQLPSKLSMLQAFFYNNKSGVYTTDFPDNPPSVFDYTNSSNAFNQSMLFAPKSTKVRTLKFGSIVEIVLQNTALIATESHPIHFHGFNFHVLAQGFGNYDSVKDPRKFNLVNPQMRNTIAVPTGGWAVIRFTAKNPGIWMVHCHLDVHLPWGLGMAFEVENGPYSTLPPPPNDLPKC</sequence>
<comment type="cofactor">
    <cofactor evidence="13">
        <name>Cu cation</name>
        <dbReference type="ChEBI" id="CHEBI:23378"/>
    </cofactor>
    <text evidence="13">Binds 4 Cu cations per monomer.</text>
</comment>
<dbReference type="NCBIfam" id="TIGR03389">
    <property type="entry name" value="laccase"/>
    <property type="match status" value="1"/>
</dbReference>
<dbReference type="FunFam" id="2.60.40.420:FF:000049">
    <property type="entry name" value="Laccase"/>
    <property type="match status" value="1"/>
</dbReference>
<dbReference type="InterPro" id="IPR011706">
    <property type="entry name" value="Cu-oxidase_C"/>
</dbReference>
<name>A0AAN7ILN7_QUERU</name>
<dbReference type="EC" id="1.10.3.2" evidence="4 13"/>
<evidence type="ECO:0000256" key="12">
    <source>
        <dbReference type="ARBA" id="ARBA00023185"/>
    </source>
</evidence>
<dbReference type="EMBL" id="JAXUIC010000007">
    <property type="protein sequence ID" value="KAK4581979.1"/>
    <property type="molecule type" value="Genomic_DNA"/>
</dbReference>
<dbReference type="CDD" id="cd13897">
    <property type="entry name" value="CuRO_3_LCC_plant"/>
    <property type="match status" value="1"/>
</dbReference>
<accession>A0AAN7ILN7</accession>
<feature type="domain" description="Plastocyanin-like" evidence="14">
    <location>
        <begin position="158"/>
        <end position="309"/>
    </location>
</feature>
<keyword evidence="12 13" id="KW-0439">Lignin degradation</keyword>
<dbReference type="CDD" id="cd13849">
    <property type="entry name" value="CuRO_1_LCC_plant"/>
    <property type="match status" value="1"/>
</dbReference>
<dbReference type="GO" id="GO:0048046">
    <property type="term" value="C:apoplast"/>
    <property type="evidence" value="ECO:0007669"/>
    <property type="project" value="UniProtKB-SubCell"/>
</dbReference>
<dbReference type="InterPro" id="IPR017761">
    <property type="entry name" value="Laccase"/>
</dbReference>
<dbReference type="InterPro" id="IPR045087">
    <property type="entry name" value="Cu-oxidase_fam"/>
</dbReference>
<comment type="catalytic activity">
    <reaction evidence="1 13">
        <text>4 hydroquinone + O2 = 4 benzosemiquinone + 2 H2O</text>
        <dbReference type="Rhea" id="RHEA:11276"/>
        <dbReference type="ChEBI" id="CHEBI:15377"/>
        <dbReference type="ChEBI" id="CHEBI:15379"/>
        <dbReference type="ChEBI" id="CHEBI:17594"/>
        <dbReference type="ChEBI" id="CHEBI:17977"/>
        <dbReference type="EC" id="1.10.3.2"/>
    </reaction>
</comment>
<evidence type="ECO:0000259" key="14">
    <source>
        <dbReference type="Pfam" id="PF00394"/>
    </source>
</evidence>
<evidence type="ECO:0000313" key="17">
    <source>
        <dbReference type="EMBL" id="KAK4581979.1"/>
    </source>
</evidence>
<proteinExistence type="inferred from homology"/>
<keyword evidence="5 13" id="KW-0052">Apoplast</keyword>
<evidence type="ECO:0000256" key="9">
    <source>
        <dbReference type="ARBA" id="ARBA00023002"/>
    </source>
</evidence>
<keyword evidence="7 13" id="KW-0479">Metal-binding</keyword>
<dbReference type="InterPro" id="IPR011707">
    <property type="entry name" value="Cu-oxidase-like_N"/>
</dbReference>
<dbReference type="InterPro" id="IPR033138">
    <property type="entry name" value="Cu_oxidase_CS"/>
</dbReference>
<protein>
    <recommendedName>
        <fullName evidence="4 13">Laccase</fullName>
        <ecNumber evidence="4 13">1.10.3.2</ecNumber>
    </recommendedName>
    <alternativeName>
        <fullName evidence="13">Benzenediol:oxygen oxidoreductase</fullName>
    </alternativeName>
    <alternativeName>
        <fullName evidence="13">Diphenol oxidase</fullName>
    </alternativeName>
    <alternativeName>
        <fullName evidence="13">Urishiol oxidase</fullName>
    </alternativeName>
</protein>
<dbReference type="InterPro" id="IPR034285">
    <property type="entry name" value="CuRO_2_LCC"/>
</dbReference>
<comment type="similarity">
    <text evidence="3 13">Belongs to the multicopper oxidase family.</text>
</comment>
<evidence type="ECO:0000256" key="1">
    <source>
        <dbReference type="ARBA" id="ARBA00000349"/>
    </source>
</evidence>
<evidence type="ECO:0000256" key="10">
    <source>
        <dbReference type="ARBA" id="ARBA00023008"/>
    </source>
</evidence>
<dbReference type="InterPro" id="IPR034288">
    <property type="entry name" value="CuRO_1_LCC"/>
</dbReference>
<dbReference type="Gene3D" id="2.60.40.420">
    <property type="entry name" value="Cupredoxins - blue copper proteins"/>
    <property type="match status" value="3"/>
</dbReference>
<dbReference type="Pfam" id="PF00394">
    <property type="entry name" value="Cu-oxidase"/>
    <property type="match status" value="1"/>
</dbReference>
<evidence type="ECO:0000259" key="16">
    <source>
        <dbReference type="Pfam" id="PF07732"/>
    </source>
</evidence>
<feature type="signal peptide" evidence="13">
    <location>
        <begin position="1"/>
        <end position="24"/>
    </location>
</feature>
<dbReference type="Proteomes" id="UP001324115">
    <property type="component" value="Unassembled WGS sequence"/>
</dbReference>
<evidence type="ECO:0000256" key="11">
    <source>
        <dbReference type="ARBA" id="ARBA00023180"/>
    </source>
</evidence>
<keyword evidence="11" id="KW-0325">Glycoprotein</keyword>
<keyword evidence="9 13" id="KW-0560">Oxidoreductase</keyword>
<keyword evidence="18" id="KW-1185">Reference proteome</keyword>
<evidence type="ECO:0000256" key="4">
    <source>
        <dbReference type="ARBA" id="ARBA00012297"/>
    </source>
</evidence>
<comment type="function">
    <text evidence="13">Lignin degradation and detoxification of lignin-derived products.</text>
</comment>
<dbReference type="GO" id="GO:0046274">
    <property type="term" value="P:lignin catabolic process"/>
    <property type="evidence" value="ECO:0007669"/>
    <property type="project" value="UniProtKB-KW"/>
</dbReference>
<evidence type="ECO:0000256" key="2">
    <source>
        <dbReference type="ARBA" id="ARBA00004271"/>
    </source>
</evidence>
<reference evidence="17 18" key="1">
    <citation type="journal article" date="2023" name="G3 (Bethesda)">
        <title>A haplotype-resolved chromosome-scale genome for Quercus rubra L. provides insights into the genetics of adaptive traits for red oak species.</title>
        <authorList>
            <person name="Kapoor B."/>
            <person name="Jenkins J."/>
            <person name="Schmutz J."/>
            <person name="Zhebentyayeva T."/>
            <person name="Kuelheim C."/>
            <person name="Coggeshall M."/>
            <person name="Heim C."/>
            <person name="Lasky J.R."/>
            <person name="Leites L."/>
            <person name="Islam-Faridi N."/>
            <person name="Romero-Severson J."/>
            <person name="DeLeo V.L."/>
            <person name="Lucas S.M."/>
            <person name="Lazic D."/>
            <person name="Gailing O."/>
            <person name="Carlson J."/>
            <person name="Staton M."/>
        </authorList>
    </citation>
    <scope>NUCLEOTIDE SEQUENCE [LARGE SCALE GENOMIC DNA]</scope>
    <source>
        <strain evidence="17">Pseudo-F2</strain>
    </source>
</reference>
<dbReference type="PANTHER" id="PTHR11709">
    <property type="entry name" value="MULTI-COPPER OXIDASE"/>
    <property type="match status" value="1"/>
</dbReference>
<gene>
    <name evidence="17" type="ORF">RGQ29_025221</name>
</gene>
<feature type="chain" id="PRO_5042668442" description="Laccase" evidence="13">
    <location>
        <begin position="25"/>
        <end position="568"/>
    </location>
</feature>
<dbReference type="GO" id="GO:0052716">
    <property type="term" value="F:hydroquinone:oxygen oxidoreductase activity"/>
    <property type="evidence" value="ECO:0007669"/>
    <property type="project" value="UniProtKB-EC"/>
</dbReference>
<evidence type="ECO:0000256" key="13">
    <source>
        <dbReference type="RuleBase" id="RU361119"/>
    </source>
</evidence>
<evidence type="ECO:0000256" key="7">
    <source>
        <dbReference type="ARBA" id="ARBA00022723"/>
    </source>
</evidence>
<organism evidence="17 18">
    <name type="scientific">Quercus rubra</name>
    <name type="common">Northern red oak</name>
    <name type="synonym">Quercus borealis</name>
    <dbReference type="NCBI Taxonomy" id="3512"/>
    <lineage>
        <taxon>Eukaryota</taxon>
        <taxon>Viridiplantae</taxon>
        <taxon>Streptophyta</taxon>
        <taxon>Embryophyta</taxon>
        <taxon>Tracheophyta</taxon>
        <taxon>Spermatophyta</taxon>
        <taxon>Magnoliopsida</taxon>
        <taxon>eudicotyledons</taxon>
        <taxon>Gunneridae</taxon>
        <taxon>Pentapetalae</taxon>
        <taxon>rosids</taxon>
        <taxon>fabids</taxon>
        <taxon>Fagales</taxon>
        <taxon>Fagaceae</taxon>
        <taxon>Quercus</taxon>
    </lineage>
</organism>
<evidence type="ECO:0000313" key="18">
    <source>
        <dbReference type="Proteomes" id="UP001324115"/>
    </source>
</evidence>
<evidence type="ECO:0000256" key="8">
    <source>
        <dbReference type="ARBA" id="ARBA00022737"/>
    </source>
</evidence>
<dbReference type="GO" id="GO:0005507">
    <property type="term" value="F:copper ion binding"/>
    <property type="evidence" value="ECO:0007669"/>
    <property type="project" value="InterPro"/>
</dbReference>
<dbReference type="FunFam" id="2.60.40.420:FF:000062">
    <property type="entry name" value="Laccase"/>
    <property type="match status" value="1"/>
</dbReference>
<feature type="domain" description="Plastocyanin-like" evidence="15">
    <location>
        <begin position="416"/>
        <end position="552"/>
    </location>
</feature>
<dbReference type="PANTHER" id="PTHR11709:SF9">
    <property type="entry name" value="LACCASE-7"/>
    <property type="match status" value="1"/>
</dbReference>
<dbReference type="Pfam" id="PF07732">
    <property type="entry name" value="Cu-oxidase_3"/>
    <property type="match status" value="1"/>
</dbReference>
<dbReference type="PROSITE" id="PS00079">
    <property type="entry name" value="MULTICOPPER_OXIDASE1"/>
    <property type="match status" value="1"/>
</dbReference>
<dbReference type="InterPro" id="IPR001117">
    <property type="entry name" value="Cu-oxidase_2nd"/>
</dbReference>
<dbReference type="CDD" id="cd13875">
    <property type="entry name" value="CuRO_2_LCC_plant"/>
    <property type="match status" value="1"/>
</dbReference>
<evidence type="ECO:0000256" key="6">
    <source>
        <dbReference type="ARBA" id="ARBA00022525"/>
    </source>
</evidence>
<evidence type="ECO:0000256" key="3">
    <source>
        <dbReference type="ARBA" id="ARBA00010609"/>
    </source>
</evidence>
<evidence type="ECO:0000259" key="15">
    <source>
        <dbReference type="Pfam" id="PF07731"/>
    </source>
</evidence>
<dbReference type="InterPro" id="IPR008972">
    <property type="entry name" value="Cupredoxin"/>
</dbReference>
<dbReference type="PROSITE" id="PS00080">
    <property type="entry name" value="MULTICOPPER_OXIDASE2"/>
    <property type="match status" value="1"/>
</dbReference>
<dbReference type="InterPro" id="IPR034289">
    <property type="entry name" value="CuRO_3_LCC"/>
</dbReference>
<keyword evidence="13" id="KW-0732">Signal</keyword>
<dbReference type="Pfam" id="PF07731">
    <property type="entry name" value="Cu-oxidase_2"/>
    <property type="match status" value="1"/>
</dbReference>
<dbReference type="InterPro" id="IPR002355">
    <property type="entry name" value="Cu_oxidase_Cu_BS"/>
</dbReference>
<dbReference type="AlphaFoldDB" id="A0AAN7ILN7"/>
<feature type="domain" description="Plastocyanin-like" evidence="16">
    <location>
        <begin position="33"/>
        <end position="146"/>
    </location>
</feature>
<comment type="caution">
    <text evidence="17">The sequence shown here is derived from an EMBL/GenBank/DDBJ whole genome shotgun (WGS) entry which is preliminary data.</text>
</comment>
<evidence type="ECO:0000256" key="5">
    <source>
        <dbReference type="ARBA" id="ARBA00022523"/>
    </source>
</evidence>
<dbReference type="SUPFAM" id="SSF49503">
    <property type="entry name" value="Cupredoxins"/>
    <property type="match status" value="3"/>
</dbReference>
<comment type="subcellular location">
    <subcellularLocation>
        <location evidence="2 13">Secreted</location>
        <location evidence="2 13">Extracellular space</location>
        <location evidence="2 13">Apoplast</location>
    </subcellularLocation>
</comment>
<keyword evidence="8 13" id="KW-0677">Repeat</keyword>